<evidence type="ECO:0000313" key="1">
    <source>
        <dbReference type="EMBL" id="KAI3768459.1"/>
    </source>
</evidence>
<evidence type="ECO:0000313" key="2">
    <source>
        <dbReference type="Proteomes" id="UP001055811"/>
    </source>
</evidence>
<keyword evidence="2" id="KW-1185">Reference proteome</keyword>
<comment type="caution">
    <text evidence="1">The sequence shown here is derived from an EMBL/GenBank/DDBJ whole genome shotgun (WGS) entry which is preliminary data.</text>
</comment>
<dbReference type="Proteomes" id="UP001055811">
    <property type="component" value="Linkage Group LG03"/>
</dbReference>
<accession>A0ACB9FAW1</accession>
<organism evidence="1 2">
    <name type="scientific">Cichorium intybus</name>
    <name type="common">Chicory</name>
    <dbReference type="NCBI Taxonomy" id="13427"/>
    <lineage>
        <taxon>Eukaryota</taxon>
        <taxon>Viridiplantae</taxon>
        <taxon>Streptophyta</taxon>
        <taxon>Embryophyta</taxon>
        <taxon>Tracheophyta</taxon>
        <taxon>Spermatophyta</taxon>
        <taxon>Magnoliopsida</taxon>
        <taxon>eudicotyledons</taxon>
        <taxon>Gunneridae</taxon>
        <taxon>Pentapetalae</taxon>
        <taxon>asterids</taxon>
        <taxon>campanulids</taxon>
        <taxon>Asterales</taxon>
        <taxon>Asteraceae</taxon>
        <taxon>Cichorioideae</taxon>
        <taxon>Cichorieae</taxon>
        <taxon>Cichoriinae</taxon>
        <taxon>Cichorium</taxon>
    </lineage>
</organism>
<dbReference type="EMBL" id="CM042011">
    <property type="protein sequence ID" value="KAI3768459.1"/>
    <property type="molecule type" value="Genomic_DNA"/>
</dbReference>
<reference evidence="2" key="1">
    <citation type="journal article" date="2022" name="Mol. Ecol. Resour.">
        <title>The genomes of chicory, endive, great burdock and yacon provide insights into Asteraceae palaeo-polyploidization history and plant inulin production.</title>
        <authorList>
            <person name="Fan W."/>
            <person name="Wang S."/>
            <person name="Wang H."/>
            <person name="Wang A."/>
            <person name="Jiang F."/>
            <person name="Liu H."/>
            <person name="Zhao H."/>
            <person name="Xu D."/>
            <person name="Zhang Y."/>
        </authorList>
    </citation>
    <scope>NUCLEOTIDE SEQUENCE [LARGE SCALE GENOMIC DNA]</scope>
    <source>
        <strain evidence="2">cv. Punajuju</strain>
    </source>
</reference>
<reference evidence="1 2" key="2">
    <citation type="journal article" date="2022" name="Mol. Ecol. Resour.">
        <title>The genomes of chicory, endive, great burdock and yacon provide insights into Asteraceae paleo-polyploidization history and plant inulin production.</title>
        <authorList>
            <person name="Fan W."/>
            <person name="Wang S."/>
            <person name="Wang H."/>
            <person name="Wang A."/>
            <person name="Jiang F."/>
            <person name="Liu H."/>
            <person name="Zhao H."/>
            <person name="Xu D."/>
            <person name="Zhang Y."/>
        </authorList>
    </citation>
    <scope>NUCLEOTIDE SEQUENCE [LARGE SCALE GENOMIC DNA]</scope>
    <source>
        <strain evidence="2">cv. Punajuju</strain>
        <tissue evidence="1">Leaves</tissue>
    </source>
</reference>
<proteinExistence type="predicted"/>
<gene>
    <name evidence="1" type="ORF">L2E82_19148</name>
</gene>
<sequence length="93" mass="11007">MEKSLLQIHGHSDSKEKHVGNDNAKESQDKLFEATSSSNKDCRKYINRSLNMVVPNDYICDSYLKLTRRHDHPRQKQYHKQDGFNKVDPYRNE</sequence>
<name>A0ACB9FAW1_CICIN</name>
<protein>
    <submittedName>
        <fullName evidence="1">Uncharacterized protein</fullName>
    </submittedName>
</protein>